<dbReference type="GO" id="GO:0016887">
    <property type="term" value="F:ATP hydrolysis activity"/>
    <property type="evidence" value="ECO:0007669"/>
    <property type="project" value="InterPro"/>
</dbReference>
<evidence type="ECO:0000256" key="8">
    <source>
        <dbReference type="ARBA" id="ARBA00022801"/>
    </source>
</evidence>
<sequence length="1009" mass="117312">MKPLHLTLKNFGPFLKEEIDFSKIDNNELFLISGKTGSGKTMIFDAMTYALFGQASTKQREENDLRSHFADGKEAMSVTFQFELNHRVYKLHRQGPYIKEGNTTKTNAKFDVFELVDDKFEIRESKVQAGNQFIIDLIGVNAEQFRQLFILPQGEFKKFLISKSSDKQGILRTLFDSNKFEEVREILKEEVKIEKAQIENRYQQIDLLWQEIETFDNEEIKSLMNISSQQTDRLIENIPLLETHFNQQLNIIYEEKKAATKSFENIEKKTQENKVLQENIKQLDSYKNSFDQLKEKQPEIDQIEEKLKLLQEIKSLLNFIDTKKHIETKMIKVNNAIKETKIKISEVDINRRSVDKEYEALKEKEHTIDEKIAFIDKTKPIKNNIIKYQESFNKVDGLTIENEQIKKELSNLNNSLEEIEITISNNDSNYENIVVLNHEMNQIHDDINTIQENEIAKSELSKLMANKQELEMSINKERTVLSDLEIRLEKFDKSKLDLNDKESFIREIKSAVKIGEQCPICGNEIHDLGEHIDFESIAKRKADIKEIETKISSIKSSIAVKHSEMNHINEKISNINVDEHLDISIEILNEQLIEKEAELNNQIATNKYVEELKSDKEKLTAELHQKQLLFNRNESELKLSQQLIIEFETLSEYHDISDFEADYNRSIQEVNAHQELSKQIENKLTKLTQQRLIEENNLNHYNQQSATYNNELKENEQAIEIEMTKLNLSHDSDVEGIMTWRDEKESLKKTVDEYRKQYNELELEINRLESLIKGKVVINPVELEKDYQKCKENLNALIDKYSAVHYQCENNVKKLKSIESHINYLNQELKEQQQIFQLSEIVSGKNNKNLTLENFVLIYYLDKIIAQANIRLATMTDNRYQLIRREAVSQGLSGLEIDVFDLHSNKSRHISSLSGGETFQSSLALALGMSEIVQQQSGGISLESIFIDEGFGTLDQETLETALDTLLNLKSTGRMVGIISHVTELKNRIPLVLEVKSNQYQSSTIFRRN</sequence>
<keyword evidence="7" id="KW-0255">Endonuclease</keyword>
<dbReference type="AlphaFoldDB" id="A0A077UJF5"/>
<evidence type="ECO:0000256" key="5">
    <source>
        <dbReference type="ARBA" id="ARBA00022722"/>
    </source>
</evidence>
<dbReference type="GO" id="GO:0006310">
    <property type="term" value="P:DNA recombination"/>
    <property type="evidence" value="ECO:0007669"/>
    <property type="project" value="UniProtKB-KW"/>
</dbReference>
<name>A0A077UJF5_9STAP</name>
<evidence type="ECO:0000256" key="9">
    <source>
        <dbReference type="ARBA" id="ARBA00022839"/>
    </source>
</evidence>
<dbReference type="GO" id="GO:0004519">
    <property type="term" value="F:endonuclease activity"/>
    <property type="evidence" value="ECO:0007669"/>
    <property type="project" value="UniProtKB-KW"/>
</dbReference>
<dbReference type="GO" id="GO:0004527">
    <property type="term" value="F:exonuclease activity"/>
    <property type="evidence" value="ECO:0007669"/>
    <property type="project" value="UniProtKB-KW"/>
</dbReference>
<evidence type="ECO:0000256" key="4">
    <source>
        <dbReference type="ARBA" id="ARBA00022705"/>
    </source>
</evidence>
<dbReference type="PANTHER" id="PTHR32114">
    <property type="entry name" value="ABC TRANSPORTER ABCH.3"/>
    <property type="match status" value="1"/>
</dbReference>
<keyword evidence="10" id="KW-0067">ATP-binding</keyword>
<keyword evidence="9" id="KW-0269">Exonuclease</keyword>
<evidence type="ECO:0000256" key="1">
    <source>
        <dbReference type="ARBA" id="ARBA00006930"/>
    </source>
</evidence>
<dbReference type="InterPro" id="IPR027417">
    <property type="entry name" value="P-loop_NTPase"/>
</dbReference>
<dbReference type="Pfam" id="PF13558">
    <property type="entry name" value="SbcC_Walker_B"/>
    <property type="match status" value="1"/>
</dbReference>
<feature type="coiled-coil region" evidence="13">
    <location>
        <begin position="670"/>
        <end position="771"/>
    </location>
</feature>
<keyword evidence="11 13" id="KW-0175">Coiled coil</keyword>
<organism evidence="15 16">
    <name type="scientific">Staphylococcus schweitzeri</name>
    <dbReference type="NCBI Taxonomy" id="1654388"/>
    <lineage>
        <taxon>Bacteria</taxon>
        <taxon>Bacillati</taxon>
        <taxon>Bacillota</taxon>
        <taxon>Bacilli</taxon>
        <taxon>Bacillales</taxon>
        <taxon>Staphylococcaceae</taxon>
        <taxon>Staphylococcus</taxon>
    </lineage>
</organism>
<dbReference type="InterPro" id="IPR053380">
    <property type="entry name" value="SbcCD_Nuclease_C"/>
</dbReference>
<accession>A0A077UJF5</accession>
<dbReference type="EMBL" id="CCEH01000014">
    <property type="protein sequence ID" value="CDR28575.1"/>
    <property type="molecule type" value="Genomic_DNA"/>
</dbReference>
<dbReference type="Proteomes" id="UP000044616">
    <property type="component" value="Unassembled WGS sequence"/>
</dbReference>
<dbReference type="SUPFAM" id="SSF52540">
    <property type="entry name" value="P-loop containing nucleoside triphosphate hydrolases"/>
    <property type="match status" value="1"/>
</dbReference>
<evidence type="ECO:0000256" key="12">
    <source>
        <dbReference type="ARBA" id="ARBA00023172"/>
    </source>
</evidence>
<evidence type="ECO:0000256" key="2">
    <source>
        <dbReference type="ARBA" id="ARBA00011322"/>
    </source>
</evidence>
<keyword evidence="5" id="KW-0540">Nuclease</keyword>
<evidence type="ECO:0000256" key="13">
    <source>
        <dbReference type="SAM" id="Coils"/>
    </source>
</evidence>
<gene>
    <name evidence="15" type="primary">sbcC</name>
    <name evidence="15" type="ORF">ERS140147_01712</name>
</gene>
<reference evidence="15 16" key="1">
    <citation type="submission" date="2014-05" db="EMBL/GenBank/DDBJ databases">
        <authorList>
            <person name="Aslett A.Martin."/>
            <person name="De Silva Nishadi"/>
        </authorList>
    </citation>
    <scope>NUCLEOTIDE SEQUENCE [LARGE SCALE GENOMIC DNA]</scope>
</reference>
<feature type="domain" description="Rad50/SbcC-type AAA" evidence="14">
    <location>
        <begin position="6"/>
        <end position="213"/>
    </location>
</feature>
<evidence type="ECO:0000256" key="7">
    <source>
        <dbReference type="ARBA" id="ARBA00022759"/>
    </source>
</evidence>
<evidence type="ECO:0000256" key="10">
    <source>
        <dbReference type="ARBA" id="ARBA00022840"/>
    </source>
</evidence>
<dbReference type="InterPro" id="IPR038729">
    <property type="entry name" value="Rad50/SbcC_AAA"/>
</dbReference>
<proteinExistence type="inferred from homology"/>
<keyword evidence="6" id="KW-0547">Nucleotide-binding</keyword>
<feature type="coiled-coil region" evidence="13">
    <location>
        <begin position="453"/>
        <end position="501"/>
    </location>
</feature>
<dbReference type="PANTHER" id="PTHR32114:SF2">
    <property type="entry name" value="ABC TRANSPORTER ABCH.3"/>
    <property type="match status" value="1"/>
</dbReference>
<feature type="coiled-coil region" evidence="13">
    <location>
        <begin position="395"/>
        <end position="422"/>
    </location>
</feature>
<evidence type="ECO:0000313" key="15">
    <source>
        <dbReference type="EMBL" id="CDR28575.1"/>
    </source>
</evidence>
<dbReference type="Pfam" id="PF13476">
    <property type="entry name" value="AAA_23"/>
    <property type="match status" value="1"/>
</dbReference>
<feature type="coiled-coil region" evidence="13">
    <location>
        <begin position="585"/>
        <end position="629"/>
    </location>
</feature>
<keyword evidence="12" id="KW-0233">DNA recombination</keyword>
<evidence type="ECO:0000256" key="6">
    <source>
        <dbReference type="ARBA" id="ARBA00022741"/>
    </source>
</evidence>
<feature type="coiled-coil region" evidence="13">
    <location>
        <begin position="266"/>
        <end position="296"/>
    </location>
</feature>
<dbReference type="RefSeq" id="WP_047531127.1">
    <property type="nucleotide sequence ID" value="NZ_CCEH01000014.1"/>
</dbReference>
<evidence type="ECO:0000259" key="14">
    <source>
        <dbReference type="Pfam" id="PF13476"/>
    </source>
</evidence>
<evidence type="ECO:0000256" key="11">
    <source>
        <dbReference type="ARBA" id="ARBA00023054"/>
    </source>
</evidence>
<comment type="subunit">
    <text evidence="2">Heterodimer of SbcC and SbcD.</text>
</comment>
<keyword evidence="4" id="KW-0235">DNA replication</keyword>
<evidence type="ECO:0000313" key="16">
    <source>
        <dbReference type="Proteomes" id="UP000044616"/>
    </source>
</evidence>
<evidence type="ECO:0000256" key="3">
    <source>
        <dbReference type="ARBA" id="ARBA00013368"/>
    </source>
</evidence>
<dbReference type="GO" id="GO:0006302">
    <property type="term" value="P:double-strand break repair"/>
    <property type="evidence" value="ECO:0007669"/>
    <property type="project" value="InterPro"/>
</dbReference>
<dbReference type="Gene3D" id="3.40.50.300">
    <property type="entry name" value="P-loop containing nucleotide triphosphate hydrolases"/>
    <property type="match status" value="2"/>
</dbReference>
<protein>
    <recommendedName>
        <fullName evidence="3">Nuclease SbcCD subunit C</fullName>
    </recommendedName>
</protein>
<dbReference type="GO" id="GO:0005524">
    <property type="term" value="F:ATP binding"/>
    <property type="evidence" value="ECO:0007669"/>
    <property type="project" value="UniProtKB-KW"/>
</dbReference>
<comment type="similarity">
    <text evidence="1">Belongs to the SMC family. SbcC subfamily.</text>
</comment>
<dbReference type="NCBIfam" id="NF041751">
    <property type="entry name" value="sbcc_Staph"/>
    <property type="match status" value="1"/>
</dbReference>
<keyword evidence="8" id="KW-0378">Hydrolase</keyword>
<dbReference type="GO" id="GO:0006260">
    <property type="term" value="P:DNA replication"/>
    <property type="evidence" value="ECO:0007669"/>
    <property type="project" value="UniProtKB-KW"/>
</dbReference>